<keyword evidence="11" id="KW-1185">Reference proteome</keyword>
<dbReference type="SUPFAM" id="SSF50621">
    <property type="entry name" value="Alanine racemase C-terminal domain-like"/>
    <property type="match status" value="1"/>
</dbReference>
<feature type="binding site" evidence="5">
    <location>
        <position position="315"/>
    </location>
    <ligand>
        <name>substrate</name>
    </ligand>
</feature>
<keyword evidence="5 7" id="KW-0457">Lysine biosynthesis</keyword>
<evidence type="ECO:0000259" key="8">
    <source>
        <dbReference type="Pfam" id="PF00278"/>
    </source>
</evidence>
<dbReference type="InterPro" id="IPR029066">
    <property type="entry name" value="PLP-binding_barrel"/>
</dbReference>
<dbReference type="NCBIfam" id="TIGR01048">
    <property type="entry name" value="lysA"/>
    <property type="match status" value="1"/>
</dbReference>
<gene>
    <name evidence="5 10" type="primary">lysA</name>
    <name evidence="10" type="ORF">K3174_14470</name>
</gene>
<dbReference type="Proteomes" id="UP000755104">
    <property type="component" value="Unassembled WGS sequence"/>
</dbReference>
<comment type="caution">
    <text evidence="10">The sequence shown here is derived from an EMBL/GenBank/DDBJ whole genome shotgun (WGS) entry which is preliminary data.</text>
</comment>
<dbReference type="PRINTS" id="PR01179">
    <property type="entry name" value="ODADCRBXLASE"/>
</dbReference>
<evidence type="ECO:0000256" key="1">
    <source>
        <dbReference type="ARBA" id="ARBA00001933"/>
    </source>
</evidence>
<dbReference type="PRINTS" id="PR01181">
    <property type="entry name" value="DAPDCRBXLASE"/>
</dbReference>
<dbReference type="InterPro" id="IPR002986">
    <property type="entry name" value="DAP_deCOOHase_LysA"/>
</dbReference>
<dbReference type="Gene3D" id="2.40.37.10">
    <property type="entry name" value="Lyase, Ornithine Decarboxylase, Chain A, domain 1"/>
    <property type="match status" value="1"/>
</dbReference>
<keyword evidence="5" id="KW-0028">Amino-acid biosynthesis</keyword>
<dbReference type="HAMAP" id="MF_02120">
    <property type="entry name" value="LysA"/>
    <property type="match status" value="1"/>
</dbReference>
<comment type="subunit">
    <text evidence="5">Homodimer.</text>
</comment>
<sequence>MDHFQLRNGVLHAENVPLLRIADEVGTPVYVYSRATLERHARVFREALSGVENPHIAFAVKANPNLAVLRVLANEGYGADVVSGGELARALAAGMKPEDIVFSGVGKTHSELLRGLEEGIGQFNIESEEEGYELAAIAQRHGRRAACALRVNPDVDARTHEKISTGKRENKFGVPLDRAAEIYTRLSSENGLEMRGVAVHIGSQLSTLEPLETAFEKVGALIAELRANGGNVTHADLGGGLGVPYKTGEHMPSPAEYGAMVARVTKGWNVRLMFEPGRVIAGNAGVLLTRVIRSKRSGNGPPFVVVDAAMNDLARPAMYGAWHDFDAVAPSGDKMTAHIVGPICETGDTFAMDRECDALVAGDLAVFRTAGAYGATMASSYNSRGFVAETLVDGDRYAVVADRIAAAAIMDAERVPEWLD</sequence>
<dbReference type="Pfam" id="PF02784">
    <property type="entry name" value="Orn_Arg_deC_N"/>
    <property type="match status" value="1"/>
</dbReference>
<evidence type="ECO:0000256" key="3">
    <source>
        <dbReference type="ARBA" id="ARBA00022898"/>
    </source>
</evidence>
<accession>A0ABS7JBN3</accession>
<feature type="domain" description="Orn/DAP/Arg decarboxylase 2 C-terminal" evidence="8">
    <location>
        <begin position="30"/>
        <end position="371"/>
    </location>
</feature>
<comment type="cofactor">
    <cofactor evidence="1 5 7">
        <name>pyridoxal 5'-phosphate</name>
        <dbReference type="ChEBI" id="CHEBI:597326"/>
    </cofactor>
</comment>
<evidence type="ECO:0000256" key="6">
    <source>
        <dbReference type="NCBIfam" id="TIGR01048"/>
    </source>
</evidence>
<proteinExistence type="inferred from homology"/>
<dbReference type="PANTHER" id="PTHR43727:SF2">
    <property type="entry name" value="GROUP IV DECARBOXYLASE"/>
    <property type="match status" value="1"/>
</dbReference>
<dbReference type="InterPro" id="IPR000183">
    <property type="entry name" value="Orn/DAP/Arg_de-COase"/>
</dbReference>
<feature type="binding site" evidence="5">
    <location>
        <begin position="275"/>
        <end position="278"/>
    </location>
    <ligand>
        <name>pyridoxal 5'-phosphate</name>
        <dbReference type="ChEBI" id="CHEBI:597326"/>
    </ligand>
</feature>
<feature type="domain" description="Orn/DAP/Arg decarboxylase 2 N-terminal" evidence="9">
    <location>
        <begin position="35"/>
        <end position="281"/>
    </location>
</feature>
<evidence type="ECO:0000256" key="5">
    <source>
        <dbReference type="HAMAP-Rule" id="MF_02120"/>
    </source>
</evidence>
<evidence type="ECO:0000256" key="2">
    <source>
        <dbReference type="ARBA" id="ARBA00022793"/>
    </source>
</evidence>
<dbReference type="PROSITE" id="PS00878">
    <property type="entry name" value="ODR_DC_2_1"/>
    <property type="match status" value="1"/>
</dbReference>
<dbReference type="EMBL" id="JAIGNO010000012">
    <property type="protein sequence ID" value="MBX7483736.1"/>
    <property type="molecule type" value="Genomic_DNA"/>
</dbReference>
<name>A0ABS7JBN3_9SPHN</name>
<evidence type="ECO:0000313" key="11">
    <source>
        <dbReference type="Proteomes" id="UP000755104"/>
    </source>
</evidence>
<evidence type="ECO:0000256" key="7">
    <source>
        <dbReference type="RuleBase" id="RU003738"/>
    </source>
</evidence>
<dbReference type="InterPro" id="IPR022653">
    <property type="entry name" value="De-COase2_pyr-phos_BS"/>
</dbReference>
<evidence type="ECO:0000313" key="10">
    <source>
        <dbReference type="EMBL" id="MBX7483736.1"/>
    </source>
</evidence>
<keyword evidence="4 5" id="KW-0456">Lyase</keyword>
<feature type="modified residue" description="N6-(pyridoxal phosphate)lysine" evidence="5">
    <location>
        <position position="61"/>
    </location>
</feature>
<dbReference type="InterPro" id="IPR022644">
    <property type="entry name" value="De-COase2_N"/>
</dbReference>
<organism evidence="10 11">
    <name type="scientific">Qipengyuania qiaonensis</name>
    <dbReference type="NCBI Taxonomy" id="2867240"/>
    <lineage>
        <taxon>Bacteria</taxon>
        <taxon>Pseudomonadati</taxon>
        <taxon>Pseudomonadota</taxon>
        <taxon>Alphaproteobacteria</taxon>
        <taxon>Sphingomonadales</taxon>
        <taxon>Erythrobacteraceae</taxon>
        <taxon>Qipengyuania</taxon>
    </lineage>
</organism>
<dbReference type="GO" id="GO:0008836">
    <property type="term" value="F:diaminopimelate decarboxylase activity"/>
    <property type="evidence" value="ECO:0007669"/>
    <property type="project" value="UniProtKB-EC"/>
</dbReference>
<comment type="function">
    <text evidence="5">Specifically catalyzes the decarboxylation of meso-diaminopimelate (meso-DAP) to L-lysine.</text>
</comment>
<dbReference type="RefSeq" id="WP_221559875.1">
    <property type="nucleotide sequence ID" value="NZ_JAIGNO010000012.1"/>
</dbReference>
<dbReference type="PANTHER" id="PTHR43727">
    <property type="entry name" value="DIAMINOPIMELATE DECARBOXYLASE"/>
    <property type="match status" value="1"/>
</dbReference>
<feature type="binding site" evidence="5">
    <location>
        <position position="278"/>
    </location>
    <ligand>
        <name>substrate</name>
    </ligand>
</feature>
<dbReference type="Gene3D" id="3.20.20.10">
    <property type="entry name" value="Alanine racemase"/>
    <property type="match status" value="1"/>
</dbReference>
<protein>
    <recommendedName>
        <fullName evidence="5 6">Diaminopimelate decarboxylase</fullName>
        <shortName evidence="5">DAP decarboxylase</shortName>
        <shortName evidence="5">DAPDC</shortName>
        <ecNumber evidence="5 6">4.1.1.20</ecNumber>
    </recommendedName>
</protein>
<dbReference type="Pfam" id="PF00278">
    <property type="entry name" value="Orn_DAP_Arg_deC"/>
    <property type="match status" value="1"/>
</dbReference>
<keyword evidence="3 5" id="KW-0663">Pyridoxal phosphate</keyword>
<keyword evidence="2 5" id="KW-0210">Decarboxylase</keyword>
<feature type="binding site" evidence="5">
    <location>
        <position position="240"/>
    </location>
    <ligand>
        <name>pyridoxal 5'-phosphate</name>
        <dbReference type="ChEBI" id="CHEBI:597326"/>
    </ligand>
</feature>
<feature type="binding site" evidence="5">
    <location>
        <position position="373"/>
    </location>
    <ligand>
        <name>substrate</name>
    </ligand>
</feature>
<reference evidence="10 11" key="1">
    <citation type="submission" date="2021-08" db="EMBL/GenBank/DDBJ databases">
        <title>Comparative Genomics Analysis of the Genus Qipengyuania Reveals Extensive Genetic Diversity and Metabolic Versatility, Including the Description of Fifteen Novel Species.</title>
        <authorList>
            <person name="Liu Y."/>
        </authorList>
    </citation>
    <scope>NUCLEOTIDE SEQUENCE [LARGE SCALE GENOMIC DNA]</scope>
    <source>
        <strain evidence="10 11">6D47A</strain>
    </source>
</reference>
<feature type="binding site" evidence="5">
    <location>
        <position position="345"/>
    </location>
    <ligand>
        <name>substrate</name>
    </ligand>
</feature>
<comment type="pathway">
    <text evidence="5 7">Amino-acid biosynthesis; L-lysine biosynthesis via DAP pathway; L-lysine from DL-2,6-diaminopimelate: step 1/1.</text>
</comment>
<dbReference type="EC" id="4.1.1.20" evidence="5 6"/>
<comment type="catalytic activity">
    <reaction evidence="5 7">
        <text>meso-2,6-diaminopimelate + H(+) = L-lysine + CO2</text>
        <dbReference type="Rhea" id="RHEA:15101"/>
        <dbReference type="ChEBI" id="CHEBI:15378"/>
        <dbReference type="ChEBI" id="CHEBI:16526"/>
        <dbReference type="ChEBI" id="CHEBI:32551"/>
        <dbReference type="ChEBI" id="CHEBI:57791"/>
        <dbReference type="EC" id="4.1.1.20"/>
    </reaction>
</comment>
<feature type="binding site" evidence="5">
    <location>
        <position position="319"/>
    </location>
    <ligand>
        <name>substrate</name>
    </ligand>
</feature>
<dbReference type="CDD" id="cd06828">
    <property type="entry name" value="PLPDE_III_DapDC"/>
    <property type="match status" value="1"/>
</dbReference>
<evidence type="ECO:0000256" key="4">
    <source>
        <dbReference type="ARBA" id="ARBA00023239"/>
    </source>
</evidence>
<evidence type="ECO:0000259" key="9">
    <source>
        <dbReference type="Pfam" id="PF02784"/>
    </source>
</evidence>
<dbReference type="SUPFAM" id="SSF51419">
    <property type="entry name" value="PLP-binding barrel"/>
    <property type="match status" value="1"/>
</dbReference>
<dbReference type="InterPro" id="IPR022643">
    <property type="entry name" value="De-COase2_C"/>
</dbReference>
<dbReference type="InterPro" id="IPR009006">
    <property type="entry name" value="Ala_racemase/Decarboxylase_C"/>
</dbReference>
<comment type="similarity">
    <text evidence="5">Belongs to the Orn/Lys/Arg decarboxylase class-II family. LysA subfamily.</text>
</comment>
<feature type="binding site" evidence="5">
    <location>
        <position position="373"/>
    </location>
    <ligand>
        <name>pyridoxal 5'-phosphate</name>
        <dbReference type="ChEBI" id="CHEBI:597326"/>
    </ligand>
</feature>